<evidence type="ECO:0000313" key="5">
    <source>
        <dbReference type="RefSeq" id="XP_022101808.1"/>
    </source>
</evidence>
<evidence type="ECO:0000259" key="3">
    <source>
        <dbReference type="Pfam" id="PF00685"/>
    </source>
</evidence>
<dbReference type="OrthoDB" id="205623at2759"/>
<gene>
    <name evidence="5 6 7" type="primary">LOC110985238</name>
</gene>
<dbReference type="PANTHER" id="PTHR11783">
    <property type="entry name" value="SULFOTRANSFERASE SULT"/>
    <property type="match status" value="1"/>
</dbReference>
<comment type="similarity">
    <text evidence="1">Belongs to the sulfotransferase 1 family.</text>
</comment>
<feature type="domain" description="Sulfotransferase" evidence="3">
    <location>
        <begin position="57"/>
        <end position="315"/>
    </location>
</feature>
<evidence type="ECO:0000313" key="4">
    <source>
        <dbReference type="Proteomes" id="UP000694845"/>
    </source>
</evidence>
<evidence type="ECO:0000256" key="1">
    <source>
        <dbReference type="ARBA" id="ARBA00005771"/>
    </source>
</evidence>
<dbReference type="RefSeq" id="XP_022101809.1">
    <property type="nucleotide sequence ID" value="XM_022246117.1"/>
</dbReference>
<keyword evidence="4" id="KW-1185">Reference proteome</keyword>
<dbReference type="AlphaFoldDB" id="A0A8B7Z820"/>
<protein>
    <submittedName>
        <fullName evidence="5 6">Estrogen sulfotransferase-like isoform X1</fullName>
    </submittedName>
</protein>
<keyword evidence="2" id="KW-0808">Transferase</keyword>
<evidence type="ECO:0000313" key="6">
    <source>
        <dbReference type="RefSeq" id="XP_022101809.1"/>
    </source>
</evidence>
<proteinExistence type="inferred from homology"/>
<evidence type="ECO:0000313" key="7">
    <source>
        <dbReference type="RefSeq" id="XP_022101810.1"/>
    </source>
</evidence>
<dbReference type="RefSeq" id="XP_022101808.1">
    <property type="nucleotide sequence ID" value="XM_022246116.1"/>
</dbReference>
<dbReference type="KEGG" id="aplc:110985238"/>
<dbReference type="Proteomes" id="UP000694845">
    <property type="component" value="Unplaced"/>
</dbReference>
<sequence length="320" mass="37600">MDKYVTFEEYRDMWRITNQAISHVPKDEQYSEYEGIRLPLHTAKVVEDLKTWEVRHDDVWIITYPKSGTIWTQEITSAVMHDGNLDAIRARHVLFRVVYIDKTLPAEIRRLKNVPDSHRLAEEISSPRVLRSHLPGPLLPLQLWEKKPRIIYVMRNFKDVAVSYFYFMKMAINDRATLNQSFGEFLDEMMSGKVPYGTWWEHVLFFWKRRHEKNILFLRYEDLKADLRGNVEKICNFLGKDLSAASLDAITQHCSFTAMKSNPMAHIDLIFDRQGLPEDVTFMRKGEVGDWKLHFTVAQNEVVENHIEEKIRGSGLTIKS</sequence>
<dbReference type="GO" id="GO:0008146">
    <property type="term" value="F:sulfotransferase activity"/>
    <property type="evidence" value="ECO:0007669"/>
    <property type="project" value="InterPro"/>
</dbReference>
<dbReference type="GeneID" id="110985238"/>
<reference evidence="5 6" key="1">
    <citation type="submission" date="2025-04" db="UniProtKB">
        <authorList>
            <consortium name="RefSeq"/>
        </authorList>
    </citation>
    <scope>IDENTIFICATION</scope>
</reference>
<dbReference type="Pfam" id="PF00685">
    <property type="entry name" value="Sulfotransfer_1"/>
    <property type="match status" value="1"/>
</dbReference>
<accession>A0A8B7Z820</accession>
<organism evidence="4 5">
    <name type="scientific">Acanthaster planci</name>
    <name type="common">Crown-of-thorns starfish</name>
    <dbReference type="NCBI Taxonomy" id="133434"/>
    <lineage>
        <taxon>Eukaryota</taxon>
        <taxon>Metazoa</taxon>
        <taxon>Echinodermata</taxon>
        <taxon>Eleutherozoa</taxon>
        <taxon>Asterozoa</taxon>
        <taxon>Asteroidea</taxon>
        <taxon>Valvatacea</taxon>
        <taxon>Valvatida</taxon>
        <taxon>Acanthasteridae</taxon>
        <taxon>Acanthaster</taxon>
    </lineage>
</organism>
<dbReference type="SUPFAM" id="SSF52540">
    <property type="entry name" value="P-loop containing nucleoside triphosphate hydrolases"/>
    <property type="match status" value="1"/>
</dbReference>
<evidence type="ECO:0000256" key="2">
    <source>
        <dbReference type="ARBA" id="ARBA00022679"/>
    </source>
</evidence>
<dbReference type="InterPro" id="IPR027417">
    <property type="entry name" value="P-loop_NTPase"/>
</dbReference>
<dbReference type="FunFam" id="3.40.50.300:FF:000433">
    <property type="entry name" value="Estrogen sulfotransferase"/>
    <property type="match status" value="1"/>
</dbReference>
<dbReference type="Gene3D" id="3.40.50.300">
    <property type="entry name" value="P-loop containing nucleotide triphosphate hydrolases"/>
    <property type="match status" value="1"/>
</dbReference>
<dbReference type="RefSeq" id="XP_022101810.1">
    <property type="nucleotide sequence ID" value="XM_022246118.1"/>
</dbReference>
<dbReference type="InterPro" id="IPR000863">
    <property type="entry name" value="Sulfotransferase_dom"/>
</dbReference>
<name>A0A8B7Z820_ACAPL</name>